<protein>
    <recommendedName>
        <fullName evidence="1">Ycf2 N-terminal domain-containing protein</fullName>
    </recommendedName>
</protein>
<proteinExistence type="predicted"/>
<feature type="domain" description="Ycf2 N-terminal" evidence="1">
    <location>
        <begin position="26"/>
        <end position="89"/>
    </location>
</feature>
<dbReference type="InterPro" id="IPR056777">
    <property type="entry name" value="Ycf2_N"/>
</dbReference>
<dbReference type="EMBL" id="JBGMDY010000005">
    <property type="protein sequence ID" value="KAL2333312.1"/>
    <property type="molecule type" value="Genomic_DNA"/>
</dbReference>
<gene>
    <name evidence="2" type="ORF">Fmac_014525</name>
</gene>
<evidence type="ECO:0000313" key="2">
    <source>
        <dbReference type="EMBL" id="KAL2333312.1"/>
    </source>
</evidence>
<reference evidence="2 3" key="1">
    <citation type="submission" date="2024-08" db="EMBL/GenBank/DDBJ databases">
        <title>Insights into the chromosomal genome structure of Flemingia macrophylla.</title>
        <authorList>
            <person name="Ding Y."/>
            <person name="Zhao Y."/>
            <person name="Bi W."/>
            <person name="Wu M."/>
            <person name="Zhao G."/>
            <person name="Gong Y."/>
            <person name="Li W."/>
            <person name="Zhang P."/>
        </authorList>
    </citation>
    <scope>NUCLEOTIDE SEQUENCE [LARGE SCALE GENOMIC DNA]</scope>
    <source>
        <strain evidence="2">DYQJB</strain>
        <tissue evidence="2">Leaf</tissue>
    </source>
</reference>
<accession>A0ABD1MBY6</accession>
<keyword evidence="3" id="KW-1185">Reference proteome</keyword>
<organism evidence="2 3">
    <name type="scientific">Flemingia macrophylla</name>
    <dbReference type="NCBI Taxonomy" id="520843"/>
    <lineage>
        <taxon>Eukaryota</taxon>
        <taxon>Viridiplantae</taxon>
        <taxon>Streptophyta</taxon>
        <taxon>Embryophyta</taxon>
        <taxon>Tracheophyta</taxon>
        <taxon>Spermatophyta</taxon>
        <taxon>Magnoliopsida</taxon>
        <taxon>eudicotyledons</taxon>
        <taxon>Gunneridae</taxon>
        <taxon>Pentapetalae</taxon>
        <taxon>rosids</taxon>
        <taxon>fabids</taxon>
        <taxon>Fabales</taxon>
        <taxon>Fabaceae</taxon>
        <taxon>Papilionoideae</taxon>
        <taxon>50 kb inversion clade</taxon>
        <taxon>NPAAA clade</taxon>
        <taxon>indigoferoid/millettioid clade</taxon>
        <taxon>Phaseoleae</taxon>
        <taxon>Flemingia</taxon>
    </lineage>
</organism>
<dbReference type="Pfam" id="PF05695">
    <property type="entry name" value="Ycf2"/>
    <property type="match status" value="1"/>
</dbReference>
<evidence type="ECO:0000313" key="3">
    <source>
        <dbReference type="Proteomes" id="UP001603857"/>
    </source>
</evidence>
<comment type="caution">
    <text evidence="2">The sequence shown here is derived from an EMBL/GenBank/DDBJ whole genome shotgun (WGS) entry which is preliminary data.</text>
</comment>
<evidence type="ECO:0000259" key="1">
    <source>
        <dbReference type="Pfam" id="PF05695"/>
    </source>
</evidence>
<dbReference type="Proteomes" id="UP001603857">
    <property type="component" value="Unassembled WGS sequence"/>
</dbReference>
<dbReference type="AlphaFoldDB" id="A0ABD1MBY6"/>
<name>A0ABD1MBY6_9FABA</name>
<sequence>MFPFSNSIRSIRLWSYLLDRRHFWNTSNREGQMDHFEITCCQPLSDINLLDSKVKNLHQYLNFHSNMGLIHTPCSEKYLPSEKRKKKNSRVLV</sequence>